<dbReference type="RefSeq" id="WP_289607042.1">
    <property type="nucleotide sequence ID" value="NZ_JAUDCG010000008.1"/>
</dbReference>
<dbReference type="Proteomes" id="UP001529340">
    <property type="component" value="Unassembled WGS sequence"/>
</dbReference>
<accession>A0ABT7UAB6</accession>
<proteinExistence type="predicted"/>
<feature type="transmembrane region" description="Helical" evidence="5">
    <location>
        <begin position="40"/>
        <end position="59"/>
    </location>
</feature>
<evidence type="ECO:0000256" key="3">
    <source>
        <dbReference type="ARBA" id="ARBA00022989"/>
    </source>
</evidence>
<keyword evidence="4 5" id="KW-0472">Membrane</keyword>
<protein>
    <submittedName>
        <fullName evidence="6">Manganese efflux pump</fullName>
    </submittedName>
</protein>
<dbReference type="EMBL" id="JAUDCG010000008">
    <property type="protein sequence ID" value="MDM8156572.1"/>
    <property type="molecule type" value="Genomic_DNA"/>
</dbReference>
<gene>
    <name evidence="6" type="ORF">QUV96_02840</name>
</gene>
<keyword evidence="3 5" id="KW-1133">Transmembrane helix</keyword>
<keyword evidence="2 5" id="KW-0812">Transmembrane</keyword>
<keyword evidence="1" id="KW-1003">Cell membrane</keyword>
<feature type="transmembrane region" description="Helical" evidence="5">
    <location>
        <begin position="71"/>
        <end position="90"/>
    </location>
</feature>
<evidence type="ECO:0000256" key="5">
    <source>
        <dbReference type="SAM" id="Phobius"/>
    </source>
</evidence>
<evidence type="ECO:0000313" key="6">
    <source>
        <dbReference type="EMBL" id="MDM8156572.1"/>
    </source>
</evidence>
<comment type="caution">
    <text evidence="6">The sequence shown here is derived from an EMBL/GenBank/DDBJ whole genome shotgun (WGS) entry which is preliminary data.</text>
</comment>
<dbReference type="Pfam" id="PF02659">
    <property type="entry name" value="Mntp"/>
    <property type="match status" value="1"/>
</dbReference>
<reference evidence="6" key="2">
    <citation type="submission" date="2023-06" db="EMBL/GenBank/DDBJ databases">
        <authorList>
            <person name="Zeman M."/>
            <person name="Kubasova T."/>
            <person name="Jahodarova E."/>
            <person name="Nykrynova M."/>
            <person name="Rychlik I."/>
        </authorList>
    </citation>
    <scope>NUCLEOTIDE SEQUENCE</scope>
    <source>
        <strain evidence="6">ET39</strain>
    </source>
</reference>
<name>A0ABT7UAB6_9FIRM</name>
<dbReference type="InterPro" id="IPR003810">
    <property type="entry name" value="Mntp/YtaF"/>
</dbReference>
<keyword evidence="7" id="KW-1185">Reference proteome</keyword>
<evidence type="ECO:0000256" key="1">
    <source>
        <dbReference type="ARBA" id="ARBA00022475"/>
    </source>
</evidence>
<dbReference type="PANTHER" id="PTHR35529">
    <property type="entry name" value="MANGANESE EFFLUX PUMP MNTP-RELATED"/>
    <property type="match status" value="1"/>
</dbReference>
<dbReference type="PANTHER" id="PTHR35529:SF1">
    <property type="entry name" value="MANGANESE EFFLUX PUMP MNTP-RELATED"/>
    <property type="match status" value="1"/>
</dbReference>
<evidence type="ECO:0000313" key="7">
    <source>
        <dbReference type="Proteomes" id="UP001529340"/>
    </source>
</evidence>
<organism evidence="6 7">
    <name type="scientific">Amedibacillus dolichus</name>
    <dbReference type="NCBI Taxonomy" id="31971"/>
    <lineage>
        <taxon>Bacteria</taxon>
        <taxon>Bacillati</taxon>
        <taxon>Bacillota</taxon>
        <taxon>Erysipelotrichia</taxon>
        <taxon>Erysipelotrichales</taxon>
        <taxon>Erysipelotrichaceae</taxon>
        <taxon>Amedibacillus</taxon>
    </lineage>
</organism>
<feature type="transmembrane region" description="Helical" evidence="5">
    <location>
        <begin position="110"/>
        <end position="128"/>
    </location>
</feature>
<evidence type="ECO:0000256" key="4">
    <source>
        <dbReference type="ARBA" id="ARBA00023136"/>
    </source>
</evidence>
<reference evidence="6" key="1">
    <citation type="submission" date="2023-06" db="EMBL/GenBank/DDBJ databases">
        <title>Identification and characterization of horizontal gene transfer across gut microbiota members of farm animals based on homology search.</title>
        <authorList>
            <person name="Schwarzerova J."/>
            <person name="Nykrynova M."/>
            <person name="Jureckova K."/>
            <person name="Cejkova D."/>
            <person name="Rychlik I."/>
        </authorList>
    </citation>
    <scope>NUCLEOTIDE SEQUENCE</scope>
    <source>
        <strain evidence="6">ET39</strain>
    </source>
</reference>
<sequence>MKLTLIVLLAATCLDSFVVMMERGSSMREMKRTKGGCHALIFALVNTVMLFVGMQLSGVIASHHMMEVDRLLSALIFVALATFLLMKVVSRKRYEEHLDLAFSYRKSLEQAVFTGIDTIVLGTALGFVSEPVWGCCALMFTLTFLATYIALWVGYYLGAAYQRGMIFLSSLVYYAATLWILFPFG</sequence>
<evidence type="ECO:0000256" key="2">
    <source>
        <dbReference type="ARBA" id="ARBA00022692"/>
    </source>
</evidence>
<feature type="transmembrane region" description="Helical" evidence="5">
    <location>
        <begin position="135"/>
        <end position="158"/>
    </location>
</feature>
<feature type="transmembrane region" description="Helical" evidence="5">
    <location>
        <begin position="164"/>
        <end position="182"/>
    </location>
</feature>